<accession>A0A8H9N3W3</accession>
<dbReference type="Pfam" id="PF20598">
    <property type="entry name" value="DUF6795"/>
    <property type="match status" value="1"/>
</dbReference>
<dbReference type="RefSeq" id="WP_130249583.1">
    <property type="nucleotide sequence ID" value="NZ_CP035784.1"/>
</dbReference>
<sequence>MFWPFKKYDVEMSPEVHGVITLERVPQEGMTVVRELFYEGYNKGKAILDETQTNEQGEFSFPTMTIRSRLPGAIFGGSLKVYQHISVECQSEKKEIWGVWAPTEGAKSLRWMLTHINCELSNSKRVHEVDISPVEERLVPVHSICDWNSPSINTYVYDQSTDTYVRYKKTPQPLESIFNAKHRVKLDAE</sequence>
<gene>
    <name evidence="2" type="ORF">I7730_21490</name>
</gene>
<evidence type="ECO:0000259" key="1">
    <source>
        <dbReference type="Pfam" id="PF20598"/>
    </source>
</evidence>
<feature type="domain" description="DUF6795" evidence="1">
    <location>
        <begin position="16"/>
        <end position="122"/>
    </location>
</feature>
<dbReference type="Proteomes" id="UP000863257">
    <property type="component" value="Unassembled WGS sequence"/>
</dbReference>
<dbReference type="InterPro" id="IPR046474">
    <property type="entry name" value="DUF6795"/>
</dbReference>
<protein>
    <recommendedName>
        <fullName evidence="1">DUF6795 domain-containing protein</fullName>
    </recommendedName>
</protein>
<comment type="caution">
    <text evidence="2">The sequence shown here is derived from an EMBL/GenBank/DDBJ whole genome shotgun (WGS) entry which is preliminary data.</text>
</comment>
<name>A0A8H9N3W3_VIBVL</name>
<dbReference type="EMBL" id="DACRBY010000037">
    <property type="protein sequence ID" value="HAS8542369.1"/>
    <property type="molecule type" value="Genomic_DNA"/>
</dbReference>
<evidence type="ECO:0000313" key="2">
    <source>
        <dbReference type="EMBL" id="HAS8542369.1"/>
    </source>
</evidence>
<dbReference type="AlphaFoldDB" id="A0A8H9N3W3"/>
<reference evidence="2" key="1">
    <citation type="journal article" date="2018" name="Genome Biol.">
        <title>SKESA: strategic k-mer extension for scrupulous assemblies.</title>
        <authorList>
            <person name="Souvorov A."/>
            <person name="Agarwala R."/>
            <person name="Lipman D.J."/>
        </authorList>
    </citation>
    <scope>NUCLEOTIDE SEQUENCE</scope>
    <source>
        <strain evidence="2">BCW_3452</strain>
    </source>
</reference>
<organism evidence="2">
    <name type="scientific">Vibrio vulnificus</name>
    <dbReference type="NCBI Taxonomy" id="672"/>
    <lineage>
        <taxon>Bacteria</taxon>
        <taxon>Pseudomonadati</taxon>
        <taxon>Pseudomonadota</taxon>
        <taxon>Gammaproteobacteria</taxon>
        <taxon>Vibrionales</taxon>
        <taxon>Vibrionaceae</taxon>
        <taxon>Vibrio</taxon>
    </lineage>
</organism>
<reference evidence="2" key="2">
    <citation type="submission" date="2019-01" db="EMBL/GenBank/DDBJ databases">
        <authorList>
            <consortium name="NCBI Pathogen Detection Project"/>
        </authorList>
    </citation>
    <scope>NUCLEOTIDE SEQUENCE</scope>
    <source>
        <strain evidence="2">BCW_3452</strain>
    </source>
</reference>
<proteinExistence type="predicted"/>